<name>A0A3A5N1V8_9MICO</name>
<organism evidence="8 9">
    <name type="scientific">Cryobacterium melibiosiphilum</name>
    <dbReference type="NCBI Taxonomy" id="995039"/>
    <lineage>
        <taxon>Bacteria</taxon>
        <taxon>Bacillati</taxon>
        <taxon>Actinomycetota</taxon>
        <taxon>Actinomycetes</taxon>
        <taxon>Micrococcales</taxon>
        <taxon>Microbacteriaceae</taxon>
        <taxon>Cryobacterium</taxon>
    </lineage>
</organism>
<dbReference type="EMBL" id="QZVS01000027">
    <property type="protein sequence ID" value="RJT92286.1"/>
    <property type="molecule type" value="Genomic_DNA"/>
</dbReference>
<keyword evidence="9" id="KW-1185">Reference proteome</keyword>
<keyword evidence="2" id="KW-0805">Transcription regulation</keyword>
<dbReference type="InterPro" id="IPR011006">
    <property type="entry name" value="CheY-like_superfamily"/>
</dbReference>
<feature type="domain" description="Response regulatory" evidence="7">
    <location>
        <begin position="6"/>
        <end position="124"/>
    </location>
</feature>
<keyword evidence="1 5" id="KW-0597">Phosphoprotein</keyword>
<dbReference type="Pfam" id="PF00196">
    <property type="entry name" value="GerE"/>
    <property type="match status" value="1"/>
</dbReference>
<sequence length="219" mass="23407">MKSAIRVAIADDQKLFCSGIQMLIESQPDLEFVGAAYDGGAIVELALSQKADIVLMDIRMPIANGITATEIIRAKALVDAPKIIILTTHERDVAVLQAINAGASGFLLKDANPAFLLEAIRTVHGGQSVIAPRDSVAVIKDLIPTESKRADYAAISHLSAREKEIFLLAARGLSNSDIAATAFISETTVKSHVSNILSKLTLSSRLQIVAFAYENGLLR</sequence>
<dbReference type="PRINTS" id="PR00038">
    <property type="entry name" value="HTHLUXR"/>
</dbReference>
<dbReference type="InterPro" id="IPR001789">
    <property type="entry name" value="Sig_transdc_resp-reg_receiver"/>
</dbReference>
<dbReference type="OrthoDB" id="9808843at2"/>
<dbReference type="InterPro" id="IPR058245">
    <property type="entry name" value="NreC/VraR/RcsB-like_REC"/>
</dbReference>
<dbReference type="Proteomes" id="UP000272015">
    <property type="component" value="Unassembled WGS sequence"/>
</dbReference>
<proteinExistence type="predicted"/>
<feature type="domain" description="HTH luxR-type" evidence="6">
    <location>
        <begin position="151"/>
        <end position="216"/>
    </location>
</feature>
<dbReference type="GO" id="GO:0006355">
    <property type="term" value="P:regulation of DNA-templated transcription"/>
    <property type="evidence" value="ECO:0007669"/>
    <property type="project" value="InterPro"/>
</dbReference>
<dbReference type="SMART" id="SM00421">
    <property type="entry name" value="HTH_LUXR"/>
    <property type="match status" value="1"/>
</dbReference>
<dbReference type="GO" id="GO:0003677">
    <property type="term" value="F:DNA binding"/>
    <property type="evidence" value="ECO:0007669"/>
    <property type="project" value="UniProtKB-KW"/>
</dbReference>
<dbReference type="CDD" id="cd17535">
    <property type="entry name" value="REC_NarL-like"/>
    <property type="match status" value="1"/>
</dbReference>
<dbReference type="PROSITE" id="PS50043">
    <property type="entry name" value="HTH_LUXR_2"/>
    <property type="match status" value="1"/>
</dbReference>
<dbReference type="Pfam" id="PF00072">
    <property type="entry name" value="Response_reg"/>
    <property type="match status" value="1"/>
</dbReference>
<dbReference type="PANTHER" id="PTHR43214:SF24">
    <property type="entry name" value="TRANSCRIPTIONAL REGULATORY PROTEIN NARL-RELATED"/>
    <property type="match status" value="1"/>
</dbReference>
<feature type="modified residue" description="4-aspartylphosphate" evidence="5">
    <location>
        <position position="57"/>
    </location>
</feature>
<dbReference type="SUPFAM" id="SSF46894">
    <property type="entry name" value="C-terminal effector domain of the bipartite response regulators"/>
    <property type="match status" value="1"/>
</dbReference>
<dbReference type="SMART" id="SM00448">
    <property type="entry name" value="REC"/>
    <property type="match status" value="1"/>
</dbReference>
<evidence type="ECO:0000313" key="8">
    <source>
        <dbReference type="EMBL" id="RJT92286.1"/>
    </source>
</evidence>
<dbReference type="PROSITE" id="PS50110">
    <property type="entry name" value="RESPONSE_REGULATORY"/>
    <property type="match status" value="1"/>
</dbReference>
<evidence type="ECO:0000313" key="9">
    <source>
        <dbReference type="Proteomes" id="UP000272015"/>
    </source>
</evidence>
<evidence type="ECO:0000256" key="5">
    <source>
        <dbReference type="PROSITE-ProRule" id="PRU00169"/>
    </source>
</evidence>
<comment type="caution">
    <text evidence="8">The sequence shown here is derived from an EMBL/GenBank/DDBJ whole genome shotgun (WGS) entry which is preliminary data.</text>
</comment>
<accession>A0A3A5N1V8</accession>
<dbReference type="InterPro" id="IPR039420">
    <property type="entry name" value="WalR-like"/>
</dbReference>
<evidence type="ECO:0000256" key="3">
    <source>
        <dbReference type="ARBA" id="ARBA00023125"/>
    </source>
</evidence>
<evidence type="ECO:0000256" key="1">
    <source>
        <dbReference type="ARBA" id="ARBA00022553"/>
    </source>
</evidence>
<protein>
    <submittedName>
        <fullName evidence="8">DNA-binding response regulator</fullName>
    </submittedName>
</protein>
<dbReference type="Gene3D" id="3.40.50.2300">
    <property type="match status" value="1"/>
</dbReference>
<gene>
    <name evidence="8" type="ORF">D6T64_00455</name>
</gene>
<dbReference type="CDD" id="cd06170">
    <property type="entry name" value="LuxR_C_like"/>
    <property type="match status" value="1"/>
</dbReference>
<dbReference type="RefSeq" id="WP_119970383.1">
    <property type="nucleotide sequence ID" value="NZ_JBHSQA010000045.1"/>
</dbReference>
<keyword evidence="4" id="KW-0804">Transcription</keyword>
<evidence type="ECO:0000259" key="7">
    <source>
        <dbReference type="PROSITE" id="PS50110"/>
    </source>
</evidence>
<evidence type="ECO:0000259" key="6">
    <source>
        <dbReference type="PROSITE" id="PS50043"/>
    </source>
</evidence>
<evidence type="ECO:0000256" key="2">
    <source>
        <dbReference type="ARBA" id="ARBA00023015"/>
    </source>
</evidence>
<dbReference type="SUPFAM" id="SSF52172">
    <property type="entry name" value="CheY-like"/>
    <property type="match status" value="1"/>
</dbReference>
<dbReference type="GO" id="GO:0000160">
    <property type="term" value="P:phosphorelay signal transduction system"/>
    <property type="evidence" value="ECO:0007669"/>
    <property type="project" value="InterPro"/>
</dbReference>
<evidence type="ECO:0000256" key="4">
    <source>
        <dbReference type="ARBA" id="ARBA00023163"/>
    </source>
</evidence>
<reference evidence="8 9" key="1">
    <citation type="submission" date="2018-09" db="EMBL/GenBank/DDBJ databases">
        <title>Novel species of Cryobacterium.</title>
        <authorList>
            <person name="Liu Q."/>
            <person name="Xin Y.-H."/>
        </authorList>
    </citation>
    <scope>NUCLEOTIDE SEQUENCE [LARGE SCALE GENOMIC DNA]</scope>
    <source>
        <strain evidence="8 9">Hh39</strain>
    </source>
</reference>
<dbReference type="InterPro" id="IPR000792">
    <property type="entry name" value="Tscrpt_reg_LuxR_C"/>
</dbReference>
<dbReference type="InterPro" id="IPR016032">
    <property type="entry name" value="Sig_transdc_resp-reg_C-effctor"/>
</dbReference>
<dbReference type="AlphaFoldDB" id="A0A3A5N1V8"/>
<keyword evidence="3 8" id="KW-0238">DNA-binding</keyword>
<dbReference type="PANTHER" id="PTHR43214">
    <property type="entry name" value="TWO-COMPONENT RESPONSE REGULATOR"/>
    <property type="match status" value="1"/>
</dbReference>